<reference evidence="1" key="1">
    <citation type="submission" date="2018-05" db="EMBL/GenBank/DDBJ databases">
        <authorList>
            <person name="Lanie J.A."/>
            <person name="Ng W.-L."/>
            <person name="Kazmierczak K.M."/>
            <person name="Andrzejewski T.M."/>
            <person name="Davidsen T.M."/>
            <person name="Wayne K.J."/>
            <person name="Tettelin H."/>
            <person name="Glass J.I."/>
            <person name="Rusch D."/>
            <person name="Podicherti R."/>
            <person name="Tsui H.-C.T."/>
            <person name="Winkler M.E."/>
        </authorList>
    </citation>
    <scope>NUCLEOTIDE SEQUENCE</scope>
</reference>
<sequence length="79" mass="8805">MSDRSAGEWFQADLEEARILAQNDPRFESLAIGLQSETLGDRLDAINQFFDQIPAVELAALILPPNLSQLRAIYLSSRS</sequence>
<name>A0A382AMC8_9ZZZZ</name>
<gene>
    <name evidence="1" type="ORF">METZ01_LOCUS155472</name>
</gene>
<evidence type="ECO:0000313" key="1">
    <source>
        <dbReference type="EMBL" id="SVB02618.1"/>
    </source>
</evidence>
<dbReference type="AlphaFoldDB" id="A0A382AMC8"/>
<dbReference type="EMBL" id="UINC01025988">
    <property type="protein sequence ID" value="SVB02618.1"/>
    <property type="molecule type" value="Genomic_DNA"/>
</dbReference>
<protein>
    <submittedName>
        <fullName evidence="1">Uncharacterized protein</fullName>
    </submittedName>
</protein>
<proteinExistence type="predicted"/>
<organism evidence="1">
    <name type="scientific">marine metagenome</name>
    <dbReference type="NCBI Taxonomy" id="408172"/>
    <lineage>
        <taxon>unclassified sequences</taxon>
        <taxon>metagenomes</taxon>
        <taxon>ecological metagenomes</taxon>
    </lineage>
</organism>
<accession>A0A382AMC8</accession>